<gene>
    <name evidence="1" type="ORF">SteCoe_14173</name>
</gene>
<proteinExistence type="predicted"/>
<dbReference type="EMBL" id="MPUH01000262">
    <property type="protein sequence ID" value="OMJ84654.1"/>
    <property type="molecule type" value="Genomic_DNA"/>
</dbReference>
<accession>A0A1R2C6J5</accession>
<dbReference type="AlphaFoldDB" id="A0A1R2C6J5"/>
<keyword evidence="2" id="KW-1185">Reference proteome</keyword>
<reference evidence="1 2" key="1">
    <citation type="submission" date="2016-11" db="EMBL/GenBank/DDBJ databases">
        <title>The macronuclear genome of Stentor coeruleus: a giant cell with tiny introns.</title>
        <authorList>
            <person name="Slabodnick M."/>
            <person name="Ruby J.G."/>
            <person name="Reiff S.B."/>
            <person name="Swart E.C."/>
            <person name="Gosai S."/>
            <person name="Prabakaran S."/>
            <person name="Witkowska E."/>
            <person name="Larue G.E."/>
            <person name="Fisher S."/>
            <person name="Freeman R.M."/>
            <person name="Gunawardena J."/>
            <person name="Chu W."/>
            <person name="Stover N.A."/>
            <person name="Gregory B.D."/>
            <person name="Nowacki M."/>
            <person name="Derisi J."/>
            <person name="Roy S.W."/>
            <person name="Marshall W.F."/>
            <person name="Sood P."/>
        </authorList>
    </citation>
    <scope>NUCLEOTIDE SEQUENCE [LARGE SCALE GENOMIC DNA]</scope>
    <source>
        <strain evidence="1">WM001</strain>
    </source>
</reference>
<sequence length="250" mass="29619">MRSQLLQINRSKTKMDSTSPYLDHIVRSKHNKSTNELKSLPAAAIKTNVAESFTETGKYKEFRRHLTLSYDRNSNDVNKAKQLEELFHERIEKFHSGETEWLNEIEIIDSIYYEIFSHFSCFDNLLKTLKSKMKECLKTMSFEHYKGKIEKLKQKNEVLVVKINNLTKINQDLCKENEHIKKSQENFERLFKGNPEILVKYENIVDQMLKQCQVIDNLKKEIKRLRKIQITNNQIISELKARSNVKDDSF</sequence>
<name>A0A1R2C6J5_9CILI</name>
<comment type="caution">
    <text evidence="1">The sequence shown here is derived from an EMBL/GenBank/DDBJ whole genome shotgun (WGS) entry which is preliminary data.</text>
</comment>
<protein>
    <submittedName>
        <fullName evidence="1">Uncharacterized protein</fullName>
    </submittedName>
</protein>
<dbReference type="Proteomes" id="UP000187209">
    <property type="component" value="Unassembled WGS sequence"/>
</dbReference>
<organism evidence="1 2">
    <name type="scientific">Stentor coeruleus</name>
    <dbReference type="NCBI Taxonomy" id="5963"/>
    <lineage>
        <taxon>Eukaryota</taxon>
        <taxon>Sar</taxon>
        <taxon>Alveolata</taxon>
        <taxon>Ciliophora</taxon>
        <taxon>Postciliodesmatophora</taxon>
        <taxon>Heterotrichea</taxon>
        <taxon>Heterotrichida</taxon>
        <taxon>Stentoridae</taxon>
        <taxon>Stentor</taxon>
    </lineage>
</organism>
<evidence type="ECO:0000313" key="1">
    <source>
        <dbReference type="EMBL" id="OMJ84654.1"/>
    </source>
</evidence>
<evidence type="ECO:0000313" key="2">
    <source>
        <dbReference type="Proteomes" id="UP000187209"/>
    </source>
</evidence>